<dbReference type="RefSeq" id="WP_136572576.1">
    <property type="nucleotide sequence ID" value="NZ_STFG01000003.1"/>
</dbReference>
<keyword evidence="3 5" id="KW-0274">FAD</keyword>
<evidence type="ECO:0000256" key="1">
    <source>
        <dbReference type="ARBA" id="ARBA00001932"/>
    </source>
</evidence>
<dbReference type="GO" id="GO:0003904">
    <property type="term" value="F:deoxyribodipyrimidine photo-lyase activity"/>
    <property type="evidence" value="ECO:0007669"/>
    <property type="project" value="TreeGrafter"/>
</dbReference>
<gene>
    <name evidence="9" type="ORF">E9531_04605</name>
</gene>
<name>A0A4S8F933_9BURK</name>
<dbReference type="EMBL" id="STFG01000003">
    <property type="protein sequence ID" value="THU04010.1"/>
    <property type="molecule type" value="Genomic_DNA"/>
</dbReference>
<dbReference type="Gene3D" id="3.40.50.620">
    <property type="entry name" value="HUPs"/>
    <property type="match status" value="1"/>
</dbReference>
<evidence type="ECO:0000313" key="10">
    <source>
        <dbReference type="Proteomes" id="UP000308917"/>
    </source>
</evidence>
<dbReference type="OrthoDB" id="9772484at2"/>
<dbReference type="InterPro" id="IPR018394">
    <property type="entry name" value="DNA_photolyase_1_CS_C"/>
</dbReference>
<evidence type="ECO:0000256" key="7">
    <source>
        <dbReference type="RuleBase" id="RU004182"/>
    </source>
</evidence>
<reference evidence="9 10" key="1">
    <citation type="journal article" date="2015" name="Antonie Van Leeuwenhoek">
        <title>Lampropedia puyangensis sp. nov., isolated from symptomatic bark of Populus ? euramericana canker and emended description of Lampropedia hyalina (Ehrenberg 1832) Lee et al. 2004.</title>
        <authorList>
            <person name="Li Y."/>
            <person name="Wang T."/>
            <person name="Piao C.G."/>
            <person name="Wang L.F."/>
            <person name="Tian G.Z."/>
            <person name="Zhu T.H."/>
            <person name="Guo M.W."/>
        </authorList>
    </citation>
    <scope>NUCLEOTIDE SEQUENCE [LARGE SCALE GENOMIC DNA]</scope>
    <source>
        <strain evidence="9 10">2-bin</strain>
    </source>
</reference>
<dbReference type="InterPro" id="IPR036134">
    <property type="entry name" value="Crypto/Photolyase_FAD-like_sf"/>
</dbReference>
<dbReference type="InterPro" id="IPR014729">
    <property type="entry name" value="Rossmann-like_a/b/a_fold"/>
</dbReference>
<proteinExistence type="inferred from homology"/>
<dbReference type="InterPro" id="IPR005101">
    <property type="entry name" value="Cryptochr/Photolyase_FAD-bd"/>
</dbReference>
<dbReference type="PRINTS" id="PR00147">
    <property type="entry name" value="DNAPHOTLYASE"/>
</dbReference>
<dbReference type="PROSITE" id="PS51645">
    <property type="entry name" value="PHR_CRY_ALPHA_BETA"/>
    <property type="match status" value="1"/>
</dbReference>
<keyword evidence="4 7" id="KW-0157">Chromophore</keyword>
<keyword evidence="10" id="KW-1185">Reference proteome</keyword>
<evidence type="ECO:0000256" key="3">
    <source>
        <dbReference type="ARBA" id="ARBA00022827"/>
    </source>
</evidence>
<evidence type="ECO:0000256" key="6">
    <source>
        <dbReference type="PIRSR" id="PIRSR602081-2"/>
    </source>
</evidence>
<dbReference type="GO" id="GO:0009416">
    <property type="term" value="P:response to light stimulus"/>
    <property type="evidence" value="ECO:0007669"/>
    <property type="project" value="TreeGrafter"/>
</dbReference>
<dbReference type="PROSITE" id="PS00691">
    <property type="entry name" value="DNA_PHOTOLYASES_1_2"/>
    <property type="match status" value="1"/>
</dbReference>
<dbReference type="InterPro" id="IPR006050">
    <property type="entry name" value="DNA_photolyase_N"/>
</dbReference>
<feature type="binding site" evidence="5">
    <location>
        <position position="219"/>
    </location>
    <ligand>
        <name>FAD</name>
        <dbReference type="ChEBI" id="CHEBI:57692"/>
    </ligand>
</feature>
<dbReference type="GO" id="GO:0003677">
    <property type="term" value="F:DNA binding"/>
    <property type="evidence" value="ECO:0007669"/>
    <property type="project" value="TreeGrafter"/>
</dbReference>
<comment type="similarity">
    <text evidence="7">Belongs to the DNA photolyase family.</text>
</comment>
<protein>
    <submittedName>
        <fullName evidence="9">Deoxyribodipyrimidine photo-lyase</fullName>
    </submittedName>
</protein>
<comment type="cofactor">
    <cofactor evidence="5">
        <name>FAD</name>
        <dbReference type="ChEBI" id="CHEBI:57692"/>
    </cofactor>
    <text evidence="5">Binds 1 FAD per subunit.</text>
</comment>
<feature type="binding site" evidence="5">
    <location>
        <begin position="262"/>
        <end position="269"/>
    </location>
    <ligand>
        <name>FAD</name>
        <dbReference type="ChEBI" id="CHEBI:57692"/>
    </ligand>
</feature>
<evidence type="ECO:0000256" key="5">
    <source>
        <dbReference type="PIRSR" id="PIRSR602081-1"/>
    </source>
</evidence>
<accession>A0A4S8F933</accession>
<dbReference type="SUPFAM" id="SSF52425">
    <property type="entry name" value="Cryptochrome/photolyase, N-terminal domain"/>
    <property type="match status" value="1"/>
</dbReference>
<feature type="site" description="Electron transfer via tryptophanyl radical" evidence="6">
    <location>
        <position position="369"/>
    </location>
</feature>
<feature type="domain" description="Photolyase/cryptochrome alpha/beta" evidence="8">
    <location>
        <begin position="5"/>
        <end position="134"/>
    </location>
</feature>
<organism evidence="9 10">
    <name type="scientific">Lampropedia puyangensis</name>
    <dbReference type="NCBI Taxonomy" id="1330072"/>
    <lineage>
        <taxon>Bacteria</taxon>
        <taxon>Pseudomonadati</taxon>
        <taxon>Pseudomonadota</taxon>
        <taxon>Betaproteobacteria</taxon>
        <taxon>Burkholderiales</taxon>
        <taxon>Comamonadaceae</taxon>
        <taxon>Lampropedia</taxon>
    </lineage>
</organism>
<evidence type="ECO:0000313" key="9">
    <source>
        <dbReference type="EMBL" id="THU04010.1"/>
    </source>
</evidence>
<dbReference type="Proteomes" id="UP000308917">
    <property type="component" value="Unassembled WGS sequence"/>
</dbReference>
<comment type="cofactor">
    <cofactor evidence="1">
        <name>(6R)-5,10-methylene-5,6,7,8-tetrahydrofolate</name>
        <dbReference type="ChEBI" id="CHEBI:15636"/>
    </cofactor>
</comment>
<dbReference type="PROSITE" id="PS00394">
    <property type="entry name" value="DNA_PHOTOLYASES_1_1"/>
    <property type="match status" value="1"/>
</dbReference>
<dbReference type="Gene3D" id="1.25.40.80">
    <property type="match status" value="1"/>
</dbReference>
<dbReference type="InterPro" id="IPR002081">
    <property type="entry name" value="Cryptochrome/DNA_photolyase_1"/>
</dbReference>
<keyword evidence="9" id="KW-0456">Lyase</keyword>
<feature type="binding site" evidence="5">
    <location>
        <position position="259"/>
    </location>
    <ligand>
        <name>FAD</name>
        <dbReference type="ChEBI" id="CHEBI:57692"/>
    </ligand>
</feature>
<dbReference type="GO" id="GO:0006139">
    <property type="term" value="P:nucleobase-containing compound metabolic process"/>
    <property type="evidence" value="ECO:0007669"/>
    <property type="project" value="UniProtKB-ARBA"/>
</dbReference>
<dbReference type="Pfam" id="PF03441">
    <property type="entry name" value="FAD_binding_7"/>
    <property type="match status" value="1"/>
</dbReference>
<evidence type="ECO:0000256" key="4">
    <source>
        <dbReference type="ARBA" id="ARBA00022991"/>
    </source>
</evidence>
<dbReference type="InterPro" id="IPR036155">
    <property type="entry name" value="Crypto/Photolyase_N_sf"/>
</dbReference>
<dbReference type="GO" id="GO:0006950">
    <property type="term" value="P:response to stress"/>
    <property type="evidence" value="ECO:0007669"/>
    <property type="project" value="UniProtKB-ARBA"/>
</dbReference>
<feature type="site" description="Electron transfer via tryptophanyl radical" evidence="6">
    <location>
        <position position="346"/>
    </location>
</feature>
<dbReference type="Gene3D" id="1.10.579.10">
    <property type="entry name" value="DNA Cyclobutane Dipyrimidine Photolyase, subunit A, domain 3"/>
    <property type="match status" value="1"/>
</dbReference>
<dbReference type="SUPFAM" id="SSF48173">
    <property type="entry name" value="Cryptochrome/photolyase FAD-binding domain"/>
    <property type="match status" value="1"/>
</dbReference>
<dbReference type="PANTHER" id="PTHR11455:SF9">
    <property type="entry name" value="CRYPTOCHROME CIRCADIAN CLOCK 5 ISOFORM X1"/>
    <property type="match status" value="1"/>
</dbReference>
<evidence type="ECO:0000256" key="2">
    <source>
        <dbReference type="ARBA" id="ARBA00022630"/>
    </source>
</evidence>
<keyword evidence="2 5" id="KW-0285">Flavoprotein</keyword>
<evidence type="ECO:0000259" key="8">
    <source>
        <dbReference type="PROSITE" id="PS51645"/>
    </source>
</evidence>
<sequence length="437" mass="49781">MPAHRTAIFWFRRDLRLHDNAGLYEALKQFDAVVPVFVFDTDILEKLPRYDRRVDFIAQAVSHLDTQLRELGSALHIEVGSPVSILPALASRYGAAAVFANTDYEPEALARDAHIERQLVQQGISLQRFKDQVIFEKSEVVKDDGTPYTVFTPYSRKWKAHCNAFFLKPYPTVQYAQCLAGRDKLQLTTVKPDVAVLGFKPTDMVFTPPSVSRTCLSDYGAQRDFPAADATSRLGVHLRFGTGSIRALAQQAAGLSDVFLNELIWRDFFQMLIWHFPKTVEHAFKPAYDAIVWRNNAADFERWKQGQTGYPLVDAGMRELQATGFMHNRVRMVVASFLCKHLLIDWRWGERYFAEHLLDYELAANVGNWQWAAGCGADAAPYFRVFNPSLQAQKFDPESRYIRKWVPEYGSASYPAPMVDHAQARARCLAVYQQAVK</sequence>
<dbReference type="GO" id="GO:0071949">
    <property type="term" value="F:FAD binding"/>
    <property type="evidence" value="ECO:0007669"/>
    <property type="project" value="TreeGrafter"/>
</dbReference>
<dbReference type="PANTHER" id="PTHR11455">
    <property type="entry name" value="CRYPTOCHROME"/>
    <property type="match status" value="1"/>
</dbReference>
<feature type="site" description="Electron transfer via tryptophanyl radical" evidence="6">
    <location>
        <position position="293"/>
    </location>
</feature>
<dbReference type="AlphaFoldDB" id="A0A4S8F933"/>
<comment type="caution">
    <text evidence="9">The sequence shown here is derived from an EMBL/GenBank/DDBJ whole genome shotgun (WGS) entry which is preliminary data.</text>
</comment>
<dbReference type="Pfam" id="PF00875">
    <property type="entry name" value="DNA_photolyase"/>
    <property type="match status" value="1"/>
</dbReference>